<dbReference type="AlphaFoldDB" id="A0A2T8I9E4"/>
<accession>A0A2T8I9E4</accession>
<protein>
    <submittedName>
        <fullName evidence="1">Uncharacterized protein</fullName>
    </submittedName>
</protein>
<name>A0A2T8I9E4_9POAL</name>
<dbReference type="EMBL" id="CM008053">
    <property type="protein sequence ID" value="PVH34309.1"/>
    <property type="molecule type" value="Genomic_DNA"/>
</dbReference>
<gene>
    <name evidence="1" type="ORF">PAHAL_8G191100</name>
</gene>
<dbReference type="Gramene" id="PVH34309">
    <property type="protein sequence ID" value="PVH34309"/>
    <property type="gene ID" value="PAHAL_8G191100"/>
</dbReference>
<sequence length="59" mass="6693">MCKSQVSSIRSRDYLAKWAMEAKRKVRSIGLEHSFASRRSEAGHHGDLTRKIHAGVLEL</sequence>
<reference evidence="1" key="1">
    <citation type="submission" date="2018-04" db="EMBL/GenBank/DDBJ databases">
        <title>WGS assembly of Panicum hallii.</title>
        <authorList>
            <person name="Lovell J."/>
            <person name="Jenkins J."/>
            <person name="Lowry D."/>
            <person name="Mamidi S."/>
            <person name="Sreedasyam A."/>
            <person name="Weng X."/>
            <person name="Barry K."/>
            <person name="Bonette J."/>
            <person name="Campitelli B."/>
            <person name="Daum C."/>
            <person name="Gordon S."/>
            <person name="Gould B."/>
            <person name="Lipzen A."/>
            <person name="Macqueen A."/>
            <person name="Palacio-Mejia J."/>
            <person name="Plott C."/>
            <person name="Shakirov E."/>
            <person name="Shu S."/>
            <person name="Yoshinaga Y."/>
            <person name="Zane M."/>
            <person name="Rokhsar D."/>
            <person name="Grimwood J."/>
            <person name="Schmutz J."/>
            <person name="Juenger T."/>
        </authorList>
    </citation>
    <scope>NUCLEOTIDE SEQUENCE [LARGE SCALE GENOMIC DNA]</scope>
    <source>
        <strain evidence="1">FIL2</strain>
    </source>
</reference>
<evidence type="ECO:0000313" key="1">
    <source>
        <dbReference type="EMBL" id="PVH34309.1"/>
    </source>
</evidence>
<dbReference type="Proteomes" id="UP000243499">
    <property type="component" value="Chromosome 8"/>
</dbReference>
<organism evidence="1">
    <name type="scientific">Panicum hallii</name>
    <dbReference type="NCBI Taxonomy" id="206008"/>
    <lineage>
        <taxon>Eukaryota</taxon>
        <taxon>Viridiplantae</taxon>
        <taxon>Streptophyta</taxon>
        <taxon>Embryophyta</taxon>
        <taxon>Tracheophyta</taxon>
        <taxon>Spermatophyta</taxon>
        <taxon>Magnoliopsida</taxon>
        <taxon>Liliopsida</taxon>
        <taxon>Poales</taxon>
        <taxon>Poaceae</taxon>
        <taxon>PACMAD clade</taxon>
        <taxon>Panicoideae</taxon>
        <taxon>Panicodae</taxon>
        <taxon>Paniceae</taxon>
        <taxon>Panicinae</taxon>
        <taxon>Panicum</taxon>
        <taxon>Panicum sect. Panicum</taxon>
    </lineage>
</organism>
<proteinExistence type="predicted"/>